<evidence type="ECO:0000313" key="2">
    <source>
        <dbReference type="Proteomes" id="UP001219518"/>
    </source>
</evidence>
<protein>
    <submittedName>
        <fullName evidence="1">Kin of IRRE-like protein 3</fullName>
    </submittedName>
</protein>
<comment type="caution">
    <text evidence="1">The sequence shown here is derived from an EMBL/GenBank/DDBJ whole genome shotgun (WGS) entry which is preliminary data.</text>
</comment>
<dbReference type="EMBL" id="JAHWGI010001301">
    <property type="protein sequence ID" value="KAK3927941.1"/>
    <property type="molecule type" value="Genomic_DNA"/>
</dbReference>
<accession>A0AAE1HUZ0</accession>
<dbReference type="AlphaFoldDB" id="A0AAE1HUZ0"/>
<reference evidence="1" key="1">
    <citation type="submission" date="2021-07" db="EMBL/GenBank/DDBJ databases">
        <authorList>
            <person name="Catto M.A."/>
            <person name="Jacobson A."/>
            <person name="Kennedy G."/>
            <person name="Labadie P."/>
            <person name="Hunt B.G."/>
            <person name="Srinivasan R."/>
        </authorList>
    </citation>
    <scope>NUCLEOTIDE SEQUENCE</scope>
    <source>
        <strain evidence="1">PL_HMW_Pooled</strain>
        <tissue evidence="1">Head</tissue>
    </source>
</reference>
<sequence length="228" mass="24952">MVCKTIFQSEYNPSLRVRPTKASDGKRQRAALGWQLADYVPDLVDGRGGDLPLLCWLLRGRILLALYEQDMMLPKDGPHITGGKPKYRVDEDVDVLCSVNRSKPAASLLWFINGEVADQKLLRGPYKSVSAPDGLETAILGLHFKVEPRHFQHGDMKLKCLASVATVYWKSNEESIEGDKLRPPALESKGNIGGGRSRADMVQAAGCRLGPLAVLVLLASSTATLVSR</sequence>
<evidence type="ECO:0000313" key="1">
    <source>
        <dbReference type="EMBL" id="KAK3927941.1"/>
    </source>
</evidence>
<dbReference type="Proteomes" id="UP001219518">
    <property type="component" value="Unassembled WGS sequence"/>
</dbReference>
<name>A0AAE1HUZ0_9NEOP</name>
<reference evidence="1" key="2">
    <citation type="journal article" date="2023" name="BMC Genomics">
        <title>Pest status, molecular evolution, and epigenetic factors derived from the genome assembly of Frankliniella fusca, a thysanopteran phytovirus vector.</title>
        <authorList>
            <person name="Catto M.A."/>
            <person name="Labadie P.E."/>
            <person name="Jacobson A.L."/>
            <person name="Kennedy G.G."/>
            <person name="Srinivasan R."/>
            <person name="Hunt B.G."/>
        </authorList>
    </citation>
    <scope>NUCLEOTIDE SEQUENCE</scope>
    <source>
        <strain evidence="1">PL_HMW_Pooled</strain>
    </source>
</reference>
<proteinExistence type="predicted"/>
<keyword evidence="2" id="KW-1185">Reference proteome</keyword>
<dbReference type="PANTHER" id="PTHR21261">
    <property type="entry name" value="BEAT PROTEIN"/>
    <property type="match status" value="1"/>
</dbReference>
<organism evidence="1 2">
    <name type="scientific">Frankliniella fusca</name>
    <dbReference type="NCBI Taxonomy" id="407009"/>
    <lineage>
        <taxon>Eukaryota</taxon>
        <taxon>Metazoa</taxon>
        <taxon>Ecdysozoa</taxon>
        <taxon>Arthropoda</taxon>
        <taxon>Hexapoda</taxon>
        <taxon>Insecta</taxon>
        <taxon>Pterygota</taxon>
        <taxon>Neoptera</taxon>
        <taxon>Paraneoptera</taxon>
        <taxon>Thysanoptera</taxon>
        <taxon>Terebrantia</taxon>
        <taxon>Thripoidea</taxon>
        <taxon>Thripidae</taxon>
        <taxon>Frankliniella</taxon>
    </lineage>
</organism>
<gene>
    <name evidence="1" type="ORF">KUF71_016226</name>
</gene>
<dbReference type="PANTHER" id="PTHR21261:SF15">
    <property type="entry name" value="BEATEN PATH IIIA, ISOFORM D-RELATED"/>
    <property type="match status" value="1"/>
</dbReference>